<dbReference type="PANTHER" id="PTHR45138">
    <property type="entry name" value="REGULATORY COMPONENTS OF SENSORY TRANSDUCTION SYSTEM"/>
    <property type="match status" value="1"/>
</dbReference>
<evidence type="ECO:0000256" key="1">
    <source>
        <dbReference type="ARBA" id="ARBA00001946"/>
    </source>
</evidence>
<comment type="catalytic activity">
    <reaction evidence="3">
        <text>2 GTP = 3',3'-c-di-GMP + 2 diphosphate</text>
        <dbReference type="Rhea" id="RHEA:24898"/>
        <dbReference type="ChEBI" id="CHEBI:33019"/>
        <dbReference type="ChEBI" id="CHEBI:37565"/>
        <dbReference type="ChEBI" id="CHEBI:58805"/>
        <dbReference type="EC" id="2.7.7.65"/>
    </reaction>
</comment>
<dbReference type="InterPro" id="IPR000160">
    <property type="entry name" value="GGDEF_dom"/>
</dbReference>
<feature type="coiled-coil region" evidence="4">
    <location>
        <begin position="141"/>
        <end position="175"/>
    </location>
</feature>
<dbReference type="InterPro" id="IPR050469">
    <property type="entry name" value="Diguanylate_Cyclase"/>
</dbReference>
<evidence type="ECO:0000256" key="2">
    <source>
        <dbReference type="ARBA" id="ARBA00012528"/>
    </source>
</evidence>
<dbReference type="PANTHER" id="PTHR45138:SF9">
    <property type="entry name" value="DIGUANYLATE CYCLASE DGCM-RELATED"/>
    <property type="match status" value="1"/>
</dbReference>
<dbReference type="InterPro" id="IPR043128">
    <property type="entry name" value="Rev_trsase/Diguanyl_cyclase"/>
</dbReference>
<dbReference type="GO" id="GO:0005886">
    <property type="term" value="C:plasma membrane"/>
    <property type="evidence" value="ECO:0007669"/>
    <property type="project" value="TreeGrafter"/>
</dbReference>
<dbReference type="EC" id="2.7.7.65" evidence="2"/>
<evidence type="ECO:0000259" key="5">
    <source>
        <dbReference type="PROSITE" id="PS50887"/>
    </source>
</evidence>
<dbReference type="Pfam" id="PF00990">
    <property type="entry name" value="GGDEF"/>
    <property type="match status" value="1"/>
</dbReference>
<dbReference type="SUPFAM" id="SSF55073">
    <property type="entry name" value="Nucleotide cyclase"/>
    <property type="match status" value="1"/>
</dbReference>
<sequence length="344" mass="38606">MRYYETREQSAELLRLTLPLMSQQAAAFHPQSYTIWYEHSAGINPRLTNVLEQRLSQNTPLNDEEVWRLYVNFVVARDAESMERIQQRLKALLDDTSTSATNAGIEASQFSQTLTIHKNQLMQPLPLEHLPTVVTELLADTERMRRVTEELVEQLDRHKNEVQELTEQLERAEHQAKLDPLTGIFNRRGFEQQLQAPESSGGGLRRGVVLVADLDHFKQINDNYGHVLGDKVIRTVAQIIRGNIKGRDVAARIGGEEFAIFLPETSVKGATALAEQIRATMAGCRIRRSGLEQPIAQVTLSVGIAEAGESDTLESVLDRADRALYEAKRNGRNRVWVDSASSGA</sequence>
<dbReference type="SMART" id="SM00267">
    <property type="entry name" value="GGDEF"/>
    <property type="match status" value="1"/>
</dbReference>
<organism evidence="6 7">
    <name type="scientific">Povalibacter uvarum</name>
    <dbReference type="NCBI Taxonomy" id="732238"/>
    <lineage>
        <taxon>Bacteria</taxon>
        <taxon>Pseudomonadati</taxon>
        <taxon>Pseudomonadota</taxon>
        <taxon>Gammaproteobacteria</taxon>
        <taxon>Steroidobacterales</taxon>
        <taxon>Steroidobacteraceae</taxon>
        <taxon>Povalibacter</taxon>
    </lineage>
</organism>
<dbReference type="RefSeq" id="WP_184329032.1">
    <property type="nucleotide sequence ID" value="NZ_JACHHZ010000001.1"/>
</dbReference>
<gene>
    <name evidence="6" type="ORF">HNQ60_000065</name>
</gene>
<dbReference type="GO" id="GO:0052621">
    <property type="term" value="F:diguanylate cyclase activity"/>
    <property type="evidence" value="ECO:0007669"/>
    <property type="project" value="UniProtKB-EC"/>
</dbReference>
<dbReference type="GO" id="GO:0043709">
    <property type="term" value="P:cell adhesion involved in single-species biofilm formation"/>
    <property type="evidence" value="ECO:0007669"/>
    <property type="project" value="TreeGrafter"/>
</dbReference>
<dbReference type="GO" id="GO:1902201">
    <property type="term" value="P:negative regulation of bacterial-type flagellum-dependent cell motility"/>
    <property type="evidence" value="ECO:0007669"/>
    <property type="project" value="TreeGrafter"/>
</dbReference>
<name>A0A841HFK2_9GAMM</name>
<dbReference type="InterPro" id="IPR029787">
    <property type="entry name" value="Nucleotide_cyclase"/>
</dbReference>
<dbReference type="Gene3D" id="3.30.70.270">
    <property type="match status" value="1"/>
</dbReference>
<feature type="domain" description="GGDEF" evidence="5">
    <location>
        <begin position="205"/>
        <end position="340"/>
    </location>
</feature>
<comment type="cofactor">
    <cofactor evidence="1">
        <name>Mg(2+)</name>
        <dbReference type="ChEBI" id="CHEBI:18420"/>
    </cofactor>
</comment>
<comment type="caution">
    <text evidence="6">The sequence shown here is derived from an EMBL/GenBank/DDBJ whole genome shotgun (WGS) entry which is preliminary data.</text>
</comment>
<dbReference type="PROSITE" id="PS50887">
    <property type="entry name" value="GGDEF"/>
    <property type="match status" value="1"/>
</dbReference>
<dbReference type="Proteomes" id="UP000588068">
    <property type="component" value="Unassembled WGS sequence"/>
</dbReference>
<protein>
    <recommendedName>
        <fullName evidence="2">diguanylate cyclase</fullName>
        <ecNumber evidence="2">2.7.7.65</ecNumber>
    </recommendedName>
</protein>
<dbReference type="FunFam" id="3.30.70.270:FF:000001">
    <property type="entry name" value="Diguanylate cyclase domain protein"/>
    <property type="match status" value="1"/>
</dbReference>
<keyword evidence="7" id="KW-1185">Reference proteome</keyword>
<evidence type="ECO:0000256" key="4">
    <source>
        <dbReference type="SAM" id="Coils"/>
    </source>
</evidence>
<reference evidence="6 7" key="1">
    <citation type="submission" date="2020-08" db="EMBL/GenBank/DDBJ databases">
        <title>Genomic Encyclopedia of Type Strains, Phase IV (KMG-IV): sequencing the most valuable type-strain genomes for metagenomic binning, comparative biology and taxonomic classification.</title>
        <authorList>
            <person name="Goeker M."/>
        </authorList>
    </citation>
    <scope>NUCLEOTIDE SEQUENCE [LARGE SCALE GENOMIC DNA]</scope>
    <source>
        <strain evidence="6 7">DSM 26723</strain>
    </source>
</reference>
<dbReference type="AlphaFoldDB" id="A0A841HFK2"/>
<evidence type="ECO:0000313" key="7">
    <source>
        <dbReference type="Proteomes" id="UP000588068"/>
    </source>
</evidence>
<evidence type="ECO:0000256" key="3">
    <source>
        <dbReference type="ARBA" id="ARBA00034247"/>
    </source>
</evidence>
<evidence type="ECO:0000313" key="6">
    <source>
        <dbReference type="EMBL" id="MBB6091219.1"/>
    </source>
</evidence>
<keyword evidence="4" id="KW-0175">Coiled coil</keyword>
<proteinExistence type="predicted"/>
<dbReference type="EMBL" id="JACHHZ010000001">
    <property type="protein sequence ID" value="MBB6091219.1"/>
    <property type="molecule type" value="Genomic_DNA"/>
</dbReference>
<accession>A0A841HFK2</accession>
<dbReference type="CDD" id="cd01949">
    <property type="entry name" value="GGDEF"/>
    <property type="match status" value="1"/>
</dbReference>
<dbReference type="NCBIfam" id="TIGR00254">
    <property type="entry name" value="GGDEF"/>
    <property type="match status" value="1"/>
</dbReference>